<gene>
    <name evidence="2" type="ORF">AVDCRST_MAG62-72</name>
</gene>
<feature type="non-terminal residue" evidence="2">
    <location>
        <position position="1"/>
    </location>
</feature>
<evidence type="ECO:0000256" key="1">
    <source>
        <dbReference type="SAM" id="MobiDB-lite"/>
    </source>
</evidence>
<reference evidence="2" key="1">
    <citation type="submission" date="2020-02" db="EMBL/GenBank/DDBJ databases">
        <authorList>
            <person name="Meier V. D."/>
        </authorList>
    </citation>
    <scope>NUCLEOTIDE SEQUENCE</scope>
    <source>
        <strain evidence="2">AVDCRST_MAG62</strain>
    </source>
</reference>
<sequence length="32" mass="3463">WPQAASSGSGRWTSWLSQPRPASSSRSTVRST</sequence>
<dbReference type="AlphaFoldDB" id="A0A6J4SR09"/>
<feature type="region of interest" description="Disordered" evidence="1">
    <location>
        <begin position="1"/>
        <end position="32"/>
    </location>
</feature>
<dbReference type="EMBL" id="CADCWB010000011">
    <property type="protein sequence ID" value="CAA9502963.1"/>
    <property type="molecule type" value="Genomic_DNA"/>
</dbReference>
<organism evidence="2">
    <name type="scientific">uncultured Sphingomonas sp</name>
    <dbReference type="NCBI Taxonomy" id="158754"/>
    <lineage>
        <taxon>Bacteria</taxon>
        <taxon>Pseudomonadati</taxon>
        <taxon>Pseudomonadota</taxon>
        <taxon>Alphaproteobacteria</taxon>
        <taxon>Sphingomonadales</taxon>
        <taxon>Sphingomonadaceae</taxon>
        <taxon>Sphingomonas</taxon>
        <taxon>environmental samples</taxon>
    </lineage>
</organism>
<proteinExistence type="predicted"/>
<feature type="non-terminal residue" evidence="2">
    <location>
        <position position="32"/>
    </location>
</feature>
<name>A0A6J4SR09_9SPHN</name>
<evidence type="ECO:0000313" key="2">
    <source>
        <dbReference type="EMBL" id="CAA9502963.1"/>
    </source>
</evidence>
<accession>A0A6J4SR09</accession>
<protein>
    <submittedName>
        <fullName evidence="2">Uncharacterized protein</fullName>
    </submittedName>
</protein>